<dbReference type="SUPFAM" id="SSF69360">
    <property type="entry name" value="Cell wall binding repeat"/>
    <property type="match status" value="1"/>
</dbReference>
<proteinExistence type="predicted"/>
<protein>
    <submittedName>
        <fullName evidence="1">Uncharacterized protein</fullName>
    </submittedName>
</protein>
<sequence length="122" mass="13866">MINDVVAHVELEHEIVEWTSSIANSLALIFNTVHKRCCVASNGSGVSTNGVALREITRHNVEWYSVHTYGVALREMVQRNVEWYSVGTNGVVLREMAQRNVEWYSVHTNGVELREIAQRNVE</sequence>
<dbReference type="AlphaFoldDB" id="A0AAU9XML2"/>
<keyword evidence="2" id="KW-1185">Reference proteome</keyword>
<evidence type="ECO:0000313" key="1">
    <source>
        <dbReference type="EMBL" id="CAH3153076.1"/>
    </source>
</evidence>
<evidence type="ECO:0000313" key="2">
    <source>
        <dbReference type="Proteomes" id="UP001159428"/>
    </source>
</evidence>
<gene>
    <name evidence="1" type="ORF">PMEA_00026960</name>
</gene>
<comment type="caution">
    <text evidence="1">The sequence shown here is derived from an EMBL/GenBank/DDBJ whole genome shotgun (WGS) entry which is preliminary data.</text>
</comment>
<dbReference type="EMBL" id="CALNXJ010000052">
    <property type="protein sequence ID" value="CAH3153076.1"/>
    <property type="molecule type" value="Genomic_DNA"/>
</dbReference>
<accession>A0AAU9XML2</accession>
<dbReference type="Proteomes" id="UP001159428">
    <property type="component" value="Unassembled WGS sequence"/>
</dbReference>
<reference evidence="1 2" key="1">
    <citation type="submission" date="2022-05" db="EMBL/GenBank/DDBJ databases">
        <authorList>
            <consortium name="Genoscope - CEA"/>
            <person name="William W."/>
        </authorList>
    </citation>
    <scope>NUCLEOTIDE SEQUENCE [LARGE SCALE GENOMIC DNA]</scope>
</reference>
<name>A0AAU9XML2_9CNID</name>
<organism evidence="1 2">
    <name type="scientific">Pocillopora meandrina</name>
    <dbReference type="NCBI Taxonomy" id="46732"/>
    <lineage>
        <taxon>Eukaryota</taxon>
        <taxon>Metazoa</taxon>
        <taxon>Cnidaria</taxon>
        <taxon>Anthozoa</taxon>
        <taxon>Hexacorallia</taxon>
        <taxon>Scleractinia</taxon>
        <taxon>Astrocoeniina</taxon>
        <taxon>Pocilloporidae</taxon>
        <taxon>Pocillopora</taxon>
    </lineage>
</organism>